<gene>
    <name evidence="2" type="ORF">D2V04_03435</name>
</gene>
<reference evidence="2 3" key="1">
    <citation type="submission" date="2018-08" db="EMBL/GenBank/DDBJ databases">
        <title>Altererythrobacter sp.Ery1 and Ery12, the genome sequencing of novel strains in genus Alterythrobacter.</title>
        <authorList>
            <person name="Cheng H."/>
            <person name="Wu Y.-H."/>
            <person name="Fang C."/>
            <person name="Xu X.-W."/>
        </authorList>
    </citation>
    <scope>NUCLEOTIDE SEQUENCE [LARGE SCALE GENOMIC DNA]</scope>
    <source>
        <strain evidence="2 3">Ery1</strain>
    </source>
</reference>
<accession>A0A418NLG5</accession>
<organism evidence="2 3">
    <name type="scientific">Pelagerythrobacter aerophilus</name>
    <dbReference type="NCBI Taxonomy" id="2306995"/>
    <lineage>
        <taxon>Bacteria</taxon>
        <taxon>Pseudomonadati</taxon>
        <taxon>Pseudomonadota</taxon>
        <taxon>Alphaproteobacteria</taxon>
        <taxon>Sphingomonadales</taxon>
        <taxon>Erythrobacteraceae</taxon>
        <taxon>Pelagerythrobacter</taxon>
    </lineage>
</organism>
<name>A0A418NLG5_9SPHN</name>
<dbReference type="EMBL" id="QXFK01000011">
    <property type="protein sequence ID" value="RIV80356.1"/>
    <property type="molecule type" value="Genomic_DNA"/>
</dbReference>
<comment type="caution">
    <text evidence="2">The sequence shown here is derived from an EMBL/GenBank/DDBJ whole genome shotgun (WGS) entry which is preliminary data.</text>
</comment>
<evidence type="ECO:0000313" key="2">
    <source>
        <dbReference type="EMBL" id="RIV80356.1"/>
    </source>
</evidence>
<sequence length="215" mass="23667">MTDATPLPLDEVLDMLLDEFETPSGEAIAAFSKQYPHYRADFLRFAAAWAEEEALLPSPPLSQESEERLDARAQSALQNALFARSQKNAGRTGEATKRNKSAGRADLAHLARSAGRSLHDVARETRIPLSFMSQLNAKHFIPDTIPGHIAGRLARSLKVGVDQIRAAWTGPPIMKRAMSYMAKDKPESGPQRDFVAAVRQSNLSDEDKDALLTEN</sequence>
<dbReference type="Proteomes" id="UP000285092">
    <property type="component" value="Unassembled WGS sequence"/>
</dbReference>
<protein>
    <submittedName>
        <fullName evidence="2">Uncharacterized protein</fullName>
    </submittedName>
</protein>
<proteinExistence type="predicted"/>
<dbReference type="RefSeq" id="WP_119511942.1">
    <property type="nucleotide sequence ID" value="NZ_QXFK01000011.1"/>
</dbReference>
<feature type="region of interest" description="Disordered" evidence="1">
    <location>
        <begin position="85"/>
        <end position="104"/>
    </location>
</feature>
<dbReference type="OrthoDB" id="8112491at2"/>
<keyword evidence="3" id="KW-1185">Reference proteome</keyword>
<evidence type="ECO:0000256" key="1">
    <source>
        <dbReference type="SAM" id="MobiDB-lite"/>
    </source>
</evidence>
<evidence type="ECO:0000313" key="3">
    <source>
        <dbReference type="Proteomes" id="UP000285092"/>
    </source>
</evidence>
<dbReference type="AlphaFoldDB" id="A0A418NLG5"/>